<gene>
    <name evidence="3" type="ORF">MLD63_17820</name>
</gene>
<evidence type="ECO:0000259" key="2">
    <source>
        <dbReference type="SMART" id="SM00885"/>
    </source>
</evidence>
<organism evidence="3 4">
    <name type="scientific">Paracoccus albicereus</name>
    <dbReference type="NCBI Taxonomy" id="2922394"/>
    <lineage>
        <taxon>Bacteria</taxon>
        <taxon>Pseudomonadati</taxon>
        <taxon>Pseudomonadota</taxon>
        <taxon>Alphaproteobacteria</taxon>
        <taxon>Rhodobacterales</taxon>
        <taxon>Paracoccaceae</taxon>
        <taxon>Paracoccus</taxon>
    </lineage>
</organism>
<dbReference type="PANTHER" id="PTHR35372:SF2">
    <property type="entry name" value="SF3 HELICASE DOMAIN-CONTAINING PROTEIN"/>
    <property type="match status" value="1"/>
</dbReference>
<dbReference type="InterPro" id="IPR051620">
    <property type="entry name" value="ORF904-like_C"/>
</dbReference>
<dbReference type="PANTHER" id="PTHR35372">
    <property type="entry name" value="ATP BINDING PROTEIN-RELATED"/>
    <property type="match status" value="1"/>
</dbReference>
<feature type="non-terminal residue" evidence="3">
    <location>
        <position position="530"/>
    </location>
</feature>
<keyword evidence="1" id="KW-0378">Hydrolase</keyword>
<accession>A0ABT1MVF3</accession>
<evidence type="ECO:0000256" key="1">
    <source>
        <dbReference type="ARBA" id="ARBA00022801"/>
    </source>
</evidence>
<dbReference type="SMART" id="SM00885">
    <property type="entry name" value="D5_N"/>
    <property type="match status" value="1"/>
</dbReference>
<evidence type="ECO:0000313" key="3">
    <source>
        <dbReference type="EMBL" id="MCQ0972272.1"/>
    </source>
</evidence>
<comment type="caution">
    <text evidence="3">The sequence shown here is derived from an EMBL/GenBank/DDBJ whole genome shotgun (WGS) entry which is preliminary data.</text>
</comment>
<proteinExistence type="predicted"/>
<reference evidence="3 4" key="1">
    <citation type="submission" date="2022-03" db="EMBL/GenBank/DDBJ databases">
        <authorList>
            <person name="He Y."/>
        </authorList>
    </citation>
    <scope>NUCLEOTIDE SEQUENCE [LARGE SCALE GENOMIC DNA]</scope>
    <source>
        <strain evidence="3 4">TK19116</strain>
    </source>
</reference>
<protein>
    <recommendedName>
        <fullName evidence="2">Bacteriophage/plasmid primase P4 C-terminal domain-containing protein</fullName>
    </recommendedName>
</protein>
<feature type="domain" description="Bacteriophage/plasmid primase P4 C-terminal" evidence="2">
    <location>
        <begin position="338"/>
        <end position="478"/>
    </location>
</feature>
<evidence type="ECO:0000313" key="4">
    <source>
        <dbReference type="Proteomes" id="UP001203945"/>
    </source>
</evidence>
<sequence>MTLEALRSEIDHGAMTAFTEVVFGGLTGIVPIRMLAETGTPDQKPQSRYVEATQLMPALPDLAKHAAGAARGLYVVPGIVSKPGSARARDIIATQVLLVDLDKGDIVLARKHLLRHLGEPSLEVASGGRTVGGEAKLHLYWRLLEPATGDDLERIRALREIVALKVGGDGSFGSLHQPIRVPGSIHGKNSKLTGVRLLARGQGSYALDDLLARAAAMPQLPSVPEAKQRQRKPAFSELMSRKVRAGALDDVTRFEALSRVIGHWIRQARIGNVGLDDARRAVIEHNAALIMPPWDDTGLEREFTALLQKDIRERGPMPTRKPNDAATSAPSFSEDAIAANFVERHEGEARHCSALGGWMCWTGSHWHRDERDTTRERMRQVCRSVAHNTDSTAMARRIASDRTVSATLRLAAADPAISSSVDAWDAIPMALNTTAGLVDLETGELEAHDPARLVTQIAGAAPRADCPLWMSFLDQITDGDRDLQAYLQRMAGYCLTGSTREQVFFFFHGTGANGKTVFLQTLSAVLGTYA</sequence>
<dbReference type="EMBL" id="JAKZEU010000016">
    <property type="protein sequence ID" value="MCQ0972272.1"/>
    <property type="molecule type" value="Genomic_DNA"/>
</dbReference>
<dbReference type="InterPro" id="IPR014818">
    <property type="entry name" value="Phage/plasmid_primase_P4_C"/>
</dbReference>
<dbReference type="Pfam" id="PF08706">
    <property type="entry name" value="D5_N"/>
    <property type="match status" value="1"/>
</dbReference>
<dbReference type="Proteomes" id="UP001203945">
    <property type="component" value="Unassembled WGS sequence"/>
</dbReference>
<name>A0ABT1MVF3_9RHOB</name>
<keyword evidence="4" id="KW-1185">Reference proteome</keyword>